<dbReference type="OrthoDB" id="886983at2"/>
<evidence type="ECO:0000313" key="3">
    <source>
        <dbReference type="EMBL" id="QDA60062.1"/>
    </source>
</evidence>
<feature type="region of interest" description="Disordered" evidence="1">
    <location>
        <begin position="62"/>
        <end position="94"/>
    </location>
</feature>
<dbReference type="AlphaFoldDB" id="A0A5B8A1M6"/>
<evidence type="ECO:0000313" key="4">
    <source>
        <dbReference type="Proteomes" id="UP000305398"/>
    </source>
</evidence>
<reference evidence="3 4" key="1">
    <citation type="submission" date="2019-06" db="EMBL/GenBank/DDBJ databases">
        <authorList>
            <person name="Srinivasan S."/>
        </authorList>
    </citation>
    <scope>NUCLEOTIDE SEQUENCE [LARGE SCALE GENOMIC DNA]</scope>
    <source>
        <strain evidence="3 4">17J68-5</strain>
    </source>
</reference>
<evidence type="ECO:0000256" key="2">
    <source>
        <dbReference type="SAM" id="Phobius"/>
    </source>
</evidence>
<gene>
    <name evidence="3" type="ORF">FHG12_08045</name>
</gene>
<protein>
    <submittedName>
        <fullName evidence="3">Uncharacterized protein</fullName>
    </submittedName>
</protein>
<name>A0A5B8A1M6_9BACT</name>
<dbReference type="KEGG" id="hyj:FHG12_08045"/>
<organism evidence="3 4">
    <name type="scientific">Hymenobacter jejuensis</name>
    <dbReference type="NCBI Taxonomy" id="2502781"/>
    <lineage>
        <taxon>Bacteria</taxon>
        <taxon>Pseudomonadati</taxon>
        <taxon>Bacteroidota</taxon>
        <taxon>Cytophagia</taxon>
        <taxon>Cytophagales</taxon>
        <taxon>Hymenobacteraceae</taxon>
        <taxon>Hymenobacter</taxon>
    </lineage>
</organism>
<feature type="transmembrane region" description="Helical" evidence="2">
    <location>
        <begin position="7"/>
        <end position="28"/>
    </location>
</feature>
<feature type="transmembrane region" description="Helical" evidence="2">
    <location>
        <begin position="40"/>
        <end position="57"/>
    </location>
</feature>
<dbReference type="RefSeq" id="WP_139515240.1">
    <property type="nucleotide sequence ID" value="NZ_CP040896.1"/>
</dbReference>
<feature type="compositionally biased region" description="Low complexity" evidence="1">
    <location>
        <begin position="64"/>
        <end position="74"/>
    </location>
</feature>
<evidence type="ECO:0000256" key="1">
    <source>
        <dbReference type="SAM" id="MobiDB-lite"/>
    </source>
</evidence>
<keyword evidence="2" id="KW-0812">Transmembrane</keyword>
<sequence>MRFDRALWRTILFSLAVVALVIGVYQTVLQGDKNAVMDNYWLFMISFVCMMVFRYLGRDEDKAPLPVVKPKPAASGKRTATTKPGKAVPRNKQR</sequence>
<keyword evidence="4" id="KW-1185">Reference proteome</keyword>
<dbReference type="Proteomes" id="UP000305398">
    <property type="component" value="Chromosome"/>
</dbReference>
<dbReference type="EMBL" id="CP040896">
    <property type="protein sequence ID" value="QDA60062.1"/>
    <property type="molecule type" value="Genomic_DNA"/>
</dbReference>
<accession>A0A5B8A1M6</accession>
<keyword evidence="2" id="KW-0472">Membrane</keyword>
<proteinExistence type="predicted"/>
<keyword evidence="2" id="KW-1133">Transmembrane helix</keyword>